<dbReference type="GO" id="GO:0005886">
    <property type="term" value="C:plasma membrane"/>
    <property type="evidence" value="ECO:0007669"/>
    <property type="project" value="TreeGrafter"/>
</dbReference>
<dbReference type="EMBL" id="KB294550">
    <property type="protein sequence ID" value="ELU14370.1"/>
    <property type="molecule type" value="Genomic_DNA"/>
</dbReference>
<dbReference type="Pfam" id="PF00754">
    <property type="entry name" value="F5_F8_type_C"/>
    <property type="match status" value="1"/>
</dbReference>
<dbReference type="EnsemblMetazoa" id="CapteT204295">
    <property type="protein sequence ID" value="CapteP204295"/>
    <property type="gene ID" value="CapteG204295"/>
</dbReference>
<evidence type="ECO:0000256" key="6">
    <source>
        <dbReference type="ARBA" id="ARBA00023157"/>
    </source>
</evidence>
<evidence type="ECO:0000259" key="8">
    <source>
        <dbReference type="PROSITE" id="PS50022"/>
    </source>
</evidence>
<evidence type="ECO:0000256" key="5">
    <source>
        <dbReference type="ARBA" id="ARBA00023136"/>
    </source>
</evidence>
<dbReference type="OrthoDB" id="10028859at2759"/>
<dbReference type="Proteomes" id="UP000014760">
    <property type="component" value="Unassembled WGS sequence"/>
</dbReference>
<keyword evidence="7" id="KW-0732">Signal</keyword>
<keyword evidence="6" id="KW-1015">Disulfide bond</keyword>
<dbReference type="HOGENOM" id="CLU_1929548_0_0_1"/>
<keyword evidence="11" id="KW-1185">Reference proteome</keyword>
<reference evidence="10" key="3">
    <citation type="submission" date="2015-06" db="UniProtKB">
        <authorList>
            <consortium name="EnsemblMetazoa"/>
        </authorList>
    </citation>
    <scope>IDENTIFICATION</scope>
</reference>
<dbReference type="GO" id="GO:0005576">
    <property type="term" value="C:extracellular region"/>
    <property type="evidence" value="ECO:0007669"/>
    <property type="project" value="UniProtKB-SubCell"/>
</dbReference>
<evidence type="ECO:0000313" key="10">
    <source>
        <dbReference type="EnsemblMetazoa" id="CapteP204295"/>
    </source>
</evidence>
<accession>R7VFC0</accession>
<dbReference type="GO" id="GO:0007155">
    <property type="term" value="P:cell adhesion"/>
    <property type="evidence" value="ECO:0007669"/>
    <property type="project" value="UniProtKB-KW"/>
</dbReference>
<name>R7VFC0_CAPTE</name>
<evidence type="ECO:0000256" key="4">
    <source>
        <dbReference type="ARBA" id="ARBA00022889"/>
    </source>
</evidence>
<dbReference type="SUPFAM" id="SSF49785">
    <property type="entry name" value="Galactose-binding domain-like"/>
    <property type="match status" value="1"/>
</dbReference>
<evidence type="ECO:0000256" key="3">
    <source>
        <dbReference type="ARBA" id="ARBA00022525"/>
    </source>
</evidence>
<dbReference type="InterPro" id="IPR000421">
    <property type="entry name" value="FA58C"/>
</dbReference>
<evidence type="ECO:0000256" key="2">
    <source>
        <dbReference type="ARBA" id="ARBA00004613"/>
    </source>
</evidence>
<evidence type="ECO:0000256" key="1">
    <source>
        <dbReference type="ARBA" id="ARBA00004184"/>
    </source>
</evidence>
<keyword evidence="4" id="KW-0130">Cell adhesion</keyword>
<protein>
    <recommendedName>
        <fullName evidence="8">F5/8 type C domain-containing protein</fullName>
    </recommendedName>
</protein>
<keyword evidence="3" id="KW-0964">Secreted</keyword>
<dbReference type="PROSITE" id="PS50022">
    <property type="entry name" value="FA58C_3"/>
    <property type="match status" value="1"/>
</dbReference>
<dbReference type="GO" id="GO:0038023">
    <property type="term" value="F:signaling receptor activity"/>
    <property type="evidence" value="ECO:0007669"/>
    <property type="project" value="TreeGrafter"/>
</dbReference>
<dbReference type="GO" id="GO:0012505">
    <property type="term" value="C:endomembrane system"/>
    <property type="evidence" value="ECO:0007669"/>
    <property type="project" value="UniProtKB-SubCell"/>
</dbReference>
<evidence type="ECO:0000313" key="9">
    <source>
        <dbReference type="EMBL" id="ELU14370.1"/>
    </source>
</evidence>
<dbReference type="EMBL" id="AMQN01004858">
    <property type="status" value="NOT_ANNOTATED_CDS"/>
    <property type="molecule type" value="Genomic_DNA"/>
</dbReference>
<dbReference type="InterPro" id="IPR008979">
    <property type="entry name" value="Galactose-bd-like_sf"/>
</dbReference>
<keyword evidence="5" id="KW-0472">Membrane</keyword>
<feature type="signal peptide" evidence="7">
    <location>
        <begin position="1"/>
        <end position="21"/>
    </location>
</feature>
<dbReference type="AlphaFoldDB" id="R7VFC0"/>
<reference evidence="11" key="1">
    <citation type="submission" date="2012-12" db="EMBL/GenBank/DDBJ databases">
        <authorList>
            <person name="Hellsten U."/>
            <person name="Grimwood J."/>
            <person name="Chapman J.A."/>
            <person name="Shapiro H."/>
            <person name="Aerts A."/>
            <person name="Otillar R.P."/>
            <person name="Terry A.Y."/>
            <person name="Boore J.L."/>
            <person name="Simakov O."/>
            <person name="Marletaz F."/>
            <person name="Cho S.-J."/>
            <person name="Edsinger-Gonzales E."/>
            <person name="Havlak P."/>
            <person name="Kuo D.-H."/>
            <person name="Larsson T."/>
            <person name="Lv J."/>
            <person name="Arendt D."/>
            <person name="Savage R."/>
            <person name="Osoegawa K."/>
            <person name="de Jong P."/>
            <person name="Lindberg D.R."/>
            <person name="Seaver E.C."/>
            <person name="Weisblat D.A."/>
            <person name="Putnam N.H."/>
            <person name="Grigoriev I.V."/>
            <person name="Rokhsar D.S."/>
        </authorList>
    </citation>
    <scope>NUCLEOTIDE SEQUENCE</scope>
    <source>
        <strain evidence="11">I ESC-2004</strain>
    </source>
</reference>
<feature type="domain" description="F5/8 type C" evidence="8">
    <location>
        <begin position="20"/>
        <end position="131"/>
    </location>
</feature>
<dbReference type="PANTHER" id="PTHR46806">
    <property type="entry name" value="F5/8 TYPE C DOMAIN-CONTAINING PROTEIN"/>
    <property type="match status" value="1"/>
</dbReference>
<dbReference type="InterPro" id="IPR050633">
    <property type="entry name" value="Neuropilin_MCO_CoagFactor"/>
</dbReference>
<evidence type="ECO:0000313" key="11">
    <source>
        <dbReference type="Proteomes" id="UP000014760"/>
    </source>
</evidence>
<proteinExistence type="predicted"/>
<dbReference type="Gene3D" id="2.60.120.260">
    <property type="entry name" value="Galactose-binding domain-like"/>
    <property type="match status" value="1"/>
</dbReference>
<feature type="chain" id="PRO_5008789068" description="F5/8 type C domain-containing protein" evidence="7">
    <location>
        <begin position="22"/>
        <end position="131"/>
    </location>
</feature>
<sequence>MHQTALVRILLLFSALKMVSTDSCIGYEPLIVSADDAQLNASYSYKDFPANASKLHTLSGRFAWIPNIYRDPNAWIEVDLTEEMLIAGIVTLGLVDLGHYVKTFKIKYRSHETDPLTDYINVEGSEVSVVL</sequence>
<reference evidence="9 11" key="2">
    <citation type="journal article" date="2013" name="Nature">
        <title>Insights into bilaterian evolution from three spiralian genomes.</title>
        <authorList>
            <person name="Simakov O."/>
            <person name="Marletaz F."/>
            <person name="Cho S.J."/>
            <person name="Edsinger-Gonzales E."/>
            <person name="Havlak P."/>
            <person name="Hellsten U."/>
            <person name="Kuo D.H."/>
            <person name="Larsson T."/>
            <person name="Lv J."/>
            <person name="Arendt D."/>
            <person name="Savage R."/>
            <person name="Osoegawa K."/>
            <person name="de Jong P."/>
            <person name="Grimwood J."/>
            <person name="Chapman J.A."/>
            <person name="Shapiro H."/>
            <person name="Aerts A."/>
            <person name="Otillar R.P."/>
            <person name="Terry A.Y."/>
            <person name="Boore J.L."/>
            <person name="Grigoriev I.V."/>
            <person name="Lindberg D.R."/>
            <person name="Seaver E.C."/>
            <person name="Weisblat D.A."/>
            <person name="Putnam N.H."/>
            <person name="Rokhsar D.S."/>
        </authorList>
    </citation>
    <scope>NUCLEOTIDE SEQUENCE</scope>
    <source>
        <strain evidence="9 11">I ESC-2004</strain>
    </source>
</reference>
<gene>
    <name evidence="9" type="ORF">CAPTEDRAFT_204295</name>
</gene>
<evidence type="ECO:0000256" key="7">
    <source>
        <dbReference type="SAM" id="SignalP"/>
    </source>
</evidence>
<dbReference type="PANTHER" id="PTHR46806:SF5">
    <property type="entry name" value="F5_8 TYPE C DOMAIN-CONTAINING PROTEIN"/>
    <property type="match status" value="1"/>
</dbReference>
<organism evidence="9">
    <name type="scientific">Capitella teleta</name>
    <name type="common">Polychaete worm</name>
    <dbReference type="NCBI Taxonomy" id="283909"/>
    <lineage>
        <taxon>Eukaryota</taxon>
        <taxon>Metazoa</taxon>
        <taxon>Spiralia</taxon>
        <taxon>Lophotrochozoa</taxon>
        <taxon>Annelida</taxon>
        <taxon>Polychaeta</taxon>
        <taxon>Sedentaria</taxon>
        <taxon>Scolecida</taxon>
        <taxon>Capitellidae</taxon>
        <taxon>Capitella</taxon>
    </lineage>
</organism>
<comment type="subcellular location">
    <subcellularLocation>
        <location evidence="1">Endomembrane system</location>
        <topology evidence="1">Peripheral membrane protein</topology>
    </subcellularLocation>
    <subcellularLocation>
        <location evidence="2">Secreted</location>
    </subcellularLocation>
</comment>